<keyword evidence="15" id="KW-0598">Phosphotransferase system</keyword>
<dbReference type="PROSITE" id="PS51099">
    <property type="entry name" value="PTS_EIIB_TYPE_2"/>
    <property type="match status" value="1"/>
</dbReference>
<evidence type="ECO:0000256" key="23">
    <source>
        <dbReference type="ARBA" id="ARBA00030962"/>
    </source>
</evidence>
<evidence type="ECO:0000256" key="9">
    <source>
        <dbReference type="ARBA" id="ARBA00022448"/>
    </source>
</evidence>
<dbReference type="Pfam" id="PF02378">
    <property type="entry name" value="PTS_EIIC"/>
    <property type="match status" value="1"/>
</dbReference>
<feature type="domain" description="PTS EIIC type-2" evidence="28">
    <location>
        <begin position="20"/>
        <end position="390"/>
    </location>
</feature>
<keyword evidence="13" id="KW-0762">Sugar transport</keyword>
<keyword evidence="30" id="KW-1185">Reference proteome</keyword>
<proteinExistence type="predicted"/>
<dbReference type="InterPro" id="IPR002178">
    <property type="entry name" value="PTS_EIIA_type-2_dom"/>
</dbReference>
<evidence type="ECO:0000256" key="6">
    <source>
        <dbReference type="ARBA" id="ARBA00014783"/>
    </source>
</evidence>
<evidence type="ECO:0000256" key="2">
    <source>
        <dbReference type="ARBA" id="ARBA00002434"/>
    </source>
</evidence>
<comment type="catalytic activity">
    <reaction evidence="1">
        <text>D-mannitol(out) + N(pros)-phospho-L-histidyl-[protein] = D-mannitol 1-phosphate(in) + L-histidyl-[protein]</text>
        <dbReference type="Rhea" id="RHEA:33363"/>
        <dbReference type="Rhea" id="RHEA-COMP:9745"/>
        <dbReference type="Rhea" id="RHEA-COMP:9746"/>
        <dbReference type="ChEBI" id="CHEBI:16899"/>
        <dbReference type="ChEBI" id="CHEBI:29979"/>
        <dbReference type="ChEBI" id="CHEBI:61381"/>
        <dbReference type="ChEBI" id="CHEBI:64837"/>
        <dbReference type="EC" id="2.7.1.197"/>
    </reaction>
</comment>
<comment type="caution">
    <text evidence="29">The sequence shown here is derived from an EMBL/GenBank/DDBJ whole genome shotgun (WGS) entry which is preliminary data.</text>
</comment>
<sequence>MSTTQAPSAAKQAQAQVQRFGTFLSGMIMPNIGALIAWGLITALFIQVGWLPILFRHIGDGTVPNWIGAIGGFGSHDVWDPATKQMVDTPWTGLVGPAINYLLPLLIGYQGGRMVYEKNPTRGGVIGAIATLGVIVGVPSSPMFLGAMIMGPLGGWTMKKLDELWDGKIKAGFEMLVNNFSAGIWGMIIAIFGFFAVSPIVHWVIRMLGKGVDFLVSNNALPVASVIIEPAKVLFLNNAINHGVLTPLGADMVKQTGKSILLMLESNPGPGLGILLAYMLFGRGMSKASAPGAAIIHFLGGIHEIYFPYILMKPILLLATIAGGASGVAVNQMFHTGLVGPAAPGSIFAYMMMAAPGDLFKILLAILVSTAVTFAIAAPLIKMDKGDDGDLSKATADMEAMKGKKSAVASNLVTAAPKGEIKNIVFACDAGMGSSAMGATVLRNKVKEAGFGDVKVTNEAIANLKDNYDIVVTQETLATRAIPKVPSATVLTVDNFMNSPRYDEVVEMIRAQRSGATAPAAADSSSVAPVTTATAVPAASAGAGAASSIDEPKAEILALDSIKLGAVAADKGDAITQAGNLLVSRGAVEAGYVDAMHAREATVSTYMGNLLAIPHGTNEAKELISSSAMSFIRFDQPIDWNGNPVKFVVGIAGKNKEHLQILGKLAKIFSNNDSVAALENASTAQEVADILGKVNS</sequence>
<evidence type="ECO:0000256" key="14">
    <source>
        <dbReference type="ARBA" id="ARBA00022679"/>
    </source>
</evidence>
<dbReference type="Pfam" id="PF02302">
    <property type="entry name" value="PTS_IIB"/>
    <property type="match status" value="1"/>
</dbReference>
<evidence type="ECO:0000256" key="15">
    <source>
        <dbReference type="ARBA" id="ARBA00022683"/>
    </source>
</evidence>
<feature type="transmembrane region" description="Helical" evidence="25">
    <location>
        <begin position="182"/>
        <end position="205"/>
    </location>
</feature>
<dbReference type="InterPro" id="IPR003501">
    <property type="entry name" value="PTS_EIIB_2/3"/>
</dbReference>
<evidence type="ECO:0000256" key="8">
    <source>
        <dbReference type="ARBA" id="ARBA00021825"/>
    </source>
</evidence>
<dbReference type="Gene3D" id="3.40.930.10">
    <property type="entry name" value="Mannitol-specific EII, Chain A"/>
    <property type="match status" value="1"/>
</dbReference>
<keyword evidence="10" id="KW-1003">Cell membrane</keyword>
<feature type="domain" description="PTS EIIB type-2" evidence="27">
    <location>
        <begin position="422"/>
        <end position="514"/>
    </location>
</feature>
<feature type="transmembrane region" description="Helical" evidence="25">
    <location>
        <begin position="260"/>
        <end position="281"/>
    </location>
</feature>
<evidence type="ECO:0000256" key="10">
    <source>
        <dbReference type="ARBA" id="ARBA00022475"/>
    </source>
</evidence>
<feature type="transmembrane region" description="Helical" evidence="25">
    <location>
        <begin position="91"/>
        <end position="112"/>
    </location>
</feature>
<dbReference type="InterPro" id="IPR003352">
    <property type="entry name" value="PTS_EIIC"/>
</dbReference>
<evidence type="ECO:0000256" key="19">
    <source>
        <dbReference type="ARBA" id="ARBA00023136"/>
    </source>
</evidence>
<dbReference type="CDD" id="cd00211">
    <property type="entry name" value="PTS_IIA_fru"/>
    <property type="match status" value="1"/>
</dbReference>
<evidence type="ECO:0000256" key="17">
    <source>
        <dbReference type="ARBA" id="ARBA00022777"/>
    </source>
</evidence>
<dbReference type="PROSITE" id="PS00372">
    <property type="entry name" value="PTS_EIIA_TYPE_2_HIS"/>
    <property type="match status" value="1"/>
</dbReference>
<feature type="transmembrane region" description="Helical" evidence="25">
    <location>
        <begin position="124"/>
        <end position="150"/>
    </location>
</feature>
<comment type="subcellular location">
    <subcellularLocation>
        <location evidence="3">Cell inner membrane</location>
        <topology evidence="3">Multi-pass membrane protein</topology>
    </subcellularLocation>
</comment>
<dbReference type="Pfam" id="PF00359">
    <property type="entry name" value="PTS_EIIA_2"/>
    <property type="match status" value="1"/>
</dbReference>
<evidence type="ECO:0000256" key="5">
    <source>
        <dbReference type="ARBA" id="ARBA00011909"/>
    </source>
</evidence>
<dbReference type="InterPro" id="IPR036095">
    <property type="entry name" value="PTS_EIIB-like_sf"/>
</dbReference>
<dbReference type="GO" id="GO:0016740">
    <property type="term" value="F:transferase activity"/>
    <property type="evidence" value="ECO:0007669"/>
    <property type="project" value="UniProtKB-KW"/>
</dbReference>
<evidence type="ECO:0000256" key="13">
    <source>
        <dbReference type="ARBA" id="ARBA00022597"/>
    </source>
</evidence>
<feature type="transmembrane region" description="Helical" evidence="25">
    <location>
        <begin position="20"/>
        <end position="46"/>
    </location>
</feature>
<evidence type="ECO:0000259" key="26">
    <source>
        <dbReference type="PROSITE" id="PS51094"/>
    </source>
</evidence>
<dbReference type="InterPro" id="IPR029503">
    <property type="entry name" value="PTS_EIIB_mannitol"/>
</dbReference>
<dbReference type="InterPro" id="IPR016152">
    <property type="entry name" value="PTrfase/Anion_transptr"/>
</dbReference>
<dbReference type="EC" id="2.7.1.197" evidence="5"/>
<evidence type="ECO:0000256" key="25">
    <source>
        <dbReference type="SAM" id="Phobius"/>
    </source>
</evidence>
<name>A0ABW1X0M2_9ACTN</name>
<keyword evidence="19 25" id="KW-0472">Membrane</keyword>
<evidence type="ECO:0000259" key="27">
    <source>
        <dbReference type="PROSITE" id="PS51099"/>
    </source>
</evidence>
<keyword evidence="9" id="KW-0813">Transport</keyword>
<evidence type="ECO:0000256" key="3">
    <source>
        <dbReference type="ARBA" id="ARBA00004429"/>
    </source>
</evidence>
<dbReference type="NCBIfam" id="NF011663">
    <property type="entry name" value="PRK15083.1"/>
    <property type="match status" value="1"/>
</dbReference>
<evidence type="ECO:0000256" key="24">
    <source>
        <dbReference type="ARBA" id="ARBA00033349"/>
    </source>
</evidence>
<evidence type="ECO:0000256" key="22">
    <source>
        <dbReference type="ARBA" id="ARBA00030956"/>
    </source>
</evidence>
<dbReference type="PROSITE" id="PS51094">
    <property type="entry name" value="PTS_EIIA_TYPE_2"/>
    <property type="match status" value="1"/>
</dbReference>
<evidence type="ECO:0000256" key="18">
    <source>
        <dbReference type="ARBA" id="ARBA00022989"/>
    </source>
</evidence>
<dbReference type="InterPro" id="IPR013014">
    <property type="entry name" value="PTS_EIIC_2"/>
</dbReference>
<organism evidence="29 30">
    <name type="scientific">Luteococcus sanguinis</name>
    <dbReference type="NCBI Taxonomy" id="174038"/>
    <lineage>
        <taxon>Bacteria</taxon>
        <taxon>Bacillati</taxon>
        <taxon>Actinomycetota</taxon>
        <taxon>Actinomycetes</taxon>
        <taxon>Propionibacteriales</taxon>
        <taxon>Propionibacteriaceae</taxon>
        <taxon>Luteococcus</taxon>
    </lineage>
</organism>
<dbReference type="InterPro" id="IPR050893">
    <property type="entry name" value="Sugar_PTS"/>
</dbReference>
<comment type="subunit">
    <text evidence="4">Homodimer.</text>
</comment>
<evidence type="ECO:0000313" key="29">
    <source>
        <dbReference type="EMBL" id="MFC6396168.1"/>
    </source>
</evidence>
<dbReference type="Proteomes" id="UP001596266">
    <property type="component" value="Unassembled WGS sequence"/>
</dbReference>
<feature type="transmembrane region" description="Helical" evidence="25">
    <location>
        <begin position="359"/>
        <end position="381"/>
    </location>
</feature>
<evidence type="ECO:0000256" key="21">
    <source>
        <dbReference type="ARBA" id="ARBA00030684"/>
    </source>
</evidence>
<feature type="domain" description="PTS EIIA type-2" evidence="26">
    <location>
        <begin position="555"/>
        <end position="694"/>
    </location>
</feature>
<comment type="function">
    <text evidence="2">The phosphoenolpyruvate-dependent sugar phosphotransferase system (sugar PTS), a major carbohydrate active transport system, catalyzes the phosphorylation of incoming sugar substrates concomitantly with their translocation across the cell membrane. The enzyme II CmtAB PTS system is involved in D-mannitol transport.</text>
</comment>
<dbReference type="CDD" id="cd05567">
    <property type="entry name" value="PTS_IIB_mannitol"/>
    <property type="match status" value="1"/>
</dbReference>
<keyword evidence="16 25" id="KW-0812">Transmembrane</keyword>
<evidence type="ECO:0000256" key="4">
    <source>
        <dbReference type="ARBA" id="ARBA00011738"/>
    </source>
</evidence>
<dbReference type="SUPFAM" id="SSF55804">
    <property type="entry name" value="Phoshotransferase/anion transport protein"/>
    <property type="match status" value="1"/>
</dbReference>
<evidence type="ECO:0000256" key="16">
    <source>
        <dbReference type="ARBA" id="ARBA00022692"/>
    </source>
</evidence>
<evidence type="ECO:0000256" key="12">
    <source>
        <dbReference type="ARBA" id="ARBA00022553"/>
    </source>
</evidence>
<dbReference type="Gene3D" id="3.40.50.2300">
    <property type="match status" value="1"/>
</dbReference>
<evidence type="ECO:0000313" key="30">
    <source>
        <dbReference type="Proteomes" id="UP001596266"/>
    </source>
</evidence>
<dbReference type="RefSeq" id="WP_343885211.1">
    <property type="nucleotide sequence ID" value="NZ_BAAAKI010000004.1"/>
</dbReference>
<dbReference type="PROSITE" id="PS51104">
    <property type="entry name" value="PTS_EIIC_TYPE_2"/>
    <property type="match status" value="1"/>
</dbReference>
<evidence type="ECO:0000259" key="28">
    <source>
        <dbReference type="PROSITE" id="PS51104"/>
    </source>
</evidence>
<evidence type="ECO:0000256" key="1">
    <source>
        <dbReference type="ARBA" id="ARBA00001655"/>
    </source>
</evidence>
<reference evidence="30" key="1">
    <citation type="journal article" date="2019" name="Int. J. Syst. Evol. Microbiol.">
        <title>The Global Catalogue of Microorganisms (GCM) 10K type strain sequencing project: providing services to taxonomists for standard genome sequencing and annotation.</title>
        <authorList>
            <consortium name="The Broad Institute Genomics Platform"/>
            <consortium name="The Broad Institute Genome Sequencing Center for Infectious Disease"/>
            <person name="Wu L."/>
            <person name="Ma J."/>
        </authorList>
    </citation>
    <scope>NUCLEOTIDE SEQUENCE [LARGE SCALE GENOMIC DNA]</scope>
    <source>
        <strain evidence="30">CGMCC 1.15277</strain>
    </source>
</reference>
<gene>
    <name evidence="29" type="ORF">ACFP57_04075</name>
</gene>
<dbReference type="SUPFAM" id="SSF52794">
    <property type="entry name" value="PTS system IIB component-like"/>
    <property type="match status" value="1"/>
</dbReference>
<dbReference type="EMBL" id="JBHSUA010000009">
    <property type="protein sequence ID" value="MFC6396168.1"/>
    <property type="molecule type" value="Genomic_DNA"/>
</dbReference>
<dbReference type="InterPro" id="IPR013011">
    <property type="entry name" value="PTS_EIIB_2"/>
</dbReference>
<keyword evidence="18 25" id="KW-1133">Transmembrane helix</keyword>
<keyword evidence="11" id="KW-0997">Cell inner membrane</keyword>
<accession>A0ABW1X0M2</accession>
<keyword evidence="12" id="KW-0597">Phosphoprotein</keyword>
<protein>
    <recommendedName>
        <fullName evidence="6">Mannitol-specific phosphotransferase enzyme IIA component</fullName>
        <ecNumber evidence="5">2.7.1.197</ecNumber>
    </recommendedName>
    <alternativeName>
        <fullName evidence="22">EIIA</fullName>
    </alternativeName>
    <alternativeName>
        <fullName evidence="24">EIICB-Mtl</fullName>
    </alternativeName>
    <alternativeName>
        <fullName evidence="21">EIICBA-Mtl</fullName>
    </alternativeName>
    <alternativeName>
        <fullName evidence="23">EIII</fullName>
    </alternativeName>
    <alternativeName>
        <fullName evidence="20">PTS system mannitol-specific EIIA component</fullName>
    </alternativeName>
    <alternativeName>
        <fullName evidence="8">PTS system mannitol-specific EIICB component</fullName>
    </alternativeName>
    <alternativeName>
        <fullName evidence="7">PTS system mannitol-specific EIICBA component</fullName>
    </alternativeName>
</protein>
<dbReference type="PANTHER" id="PTHR30181:SF2">
    <property type="entry name" value="PTS SYSTEM MANNITOL-SPECIFIC EIICBA COMPONENT"/>
    <property type="match status" value="1"/>
</dbReference>
<keyword evidence="17" id="KW-0418">Kinase</keyword>
<evidence type="ECO:0000256" key="20">
    <source>
        <dbReference type="ARBA" id="ARBA00029908"/>
    </source>
</evidence>
<keyword evidence="14 29" id="KW-0808">Transferase</keyword>
<evidence type="ECO:0000256" key="11">
    <source>
        <dbReference type="ARBA" id="ARBA00022519"/>
    </source>
</evidence>
<evidence type="ECO:0000256" key="7">
    <source>
        <dbReference type="ARBA" id="ARBA00015039"/>
    </source>
</evidence>
<dbReference type="PANTHER" id="PTHR30181">
    <property type="entry name" value="MANNITOL PERMEASE IIC COMPONENT"/>
    <property type="match status" value="1"/>
</dbReference>